<organism evidence="1">
    <name type="scientific">Paenibacillus polymyxa</name>
    <name type="common">Bacillus polymyxa</name>
    <dbReference type="NCBI Taxonomy" id="1406"/>
    <lineage>
        <taxon>Bacteria</taxon>
        <taxon>Bacillati</taxon>
        <taxon>Bacillota</taxon>
        <taxon>Bacilli</taxon>
        <taxon>Bacillales</taxon>
        <taxon>Paenibacillaceae</taxon>
        <taxon>Paenibacillus</taxon>
    </lineage>
</organism>
<dbReference type="AlphaFoldDB" id="A0AAE9TEV4"/>
<name>A0AAE9TEV4_PAEPO</name>
<accession>A0AAE9TEV4</accession>
<sequence length="83" mass="9466">MYLNDQQQSNLFKIINFKMPALNFSMPDFSMPMASGGSNPQQISNQFVIKSGDTYIEDESAAKVFWTERDNLVRRLQVRGGKS</sequence>
<gene>
    <name evidence="1" type="ORF">MF626_07170</name>
</gene>
<evidence type="ECO:0000313" key="1">
    <source>
        <dbReference type="EMBL" id="UZP76286.1"/>
    </source>
</evidence>
<dbReference type="EMBL" id="CP097770">
    <property type="protein sequence ID" value="UZP76286.1"/>
    <property type="molecule type" value="Genomic_DNA"/>
</dbReference>
<protein>
    <submittedName>
        <fullName evidence="1">Uncharacterized protein</fullName>
    </submittedName>
</protein>
<reference evidence="1" key="1">
    <citation type="submission" date="2022-11" db="EMBL/GenBank/DDBJ databases">
        <authorList>
            <person name="Vasilchenko N.G."/>
            <person name="Prazdnova E.V."/>
            <person name="Gorovtsov A.V."/>
            <person name="Chistyakov V.A."/>
            <person name="Pak M.L."/>
        </authorList>
    </citation>
    <scope>NUCLEOTIDE SEQUENCE</scope>
    <source>
        <strain evidence="1">R 4.5</strain>
    </source>
</reference>
<proteinExistence type="predicted"/>